<dbReference type="InterPro" id="IPR038765">
    <property type="entry name" value="Papain-like_cys_pep_sf"/>
</dbReference>
<protein>
    <submittedName>
        <fullName evidence="1">Uncharacterized protein</fullName>
    </submittedName>
</protein>
<dbReference type="SUPFAM" id="SSF54001">
    <property type="entry name" value="Cysteine proteinases"/>
    <property type="match status" value="1"/>
</dbReference>
<sequence length="203" mass="23873">MDMNDVMWFWEKVLPKLLPLIRNQGFNELSDLSCMHHALIVSVECRINRESLIILEGKEKVHKPNADIGIAAMLMIYHELYPEKERALSEACAQIKNIGPVYGEIRHWKDYKKNFDHRNRIYYGNPSANVEPRYHSVLMTGYHKEKRYFSYLNSTGKNGMRKVNFGLIVRMFCPIFHNELYKFHPDMLIQENPNLPPPPPPDD</sequence>
<comment type="caution">
    <text evidence="1">The sequence shown here is derived from an EMBL/GenBank/DDBJ whole genome shotgun (WGS) entry which is preliminary data.</text>
</comment>
<name>A0ABU6UWR9_9FABA</name>
<gene>
    <name evidence="1" type="ORF">PIB30_098269</name>
</gene>
<dbReference type="Gene3D" id="3.90.70.10">
    <property type="entry name" value="Cysteine proteinases"/>
    <property type="match status" value="1"/>
</dbReference>
<evidence type="ECO:0000313" key="1">
    <source>
        <dbReference type="EMBL" id="MED6165299.1"/>
    </source>
</evidence>
<evidence type="ECO:0000313" key="2">
    <source>
        <dbReference type="Proteomes" id="UP001341840"/>
    </source>
</evidence>
<reference evidence="1 2" key="1">
    <citation type="journal article" date="2023" name="Plants (Basel)">
        <title>Bridging the Gap: Combining Genomics and Transcriptomics Approaches to Understand Stylosanthes scabra, an Orphan Legume from the Brazilian Caatinga.</title>
        <authorList>
            <person name="Ferreira-Neto J.R.C."/>
            <person name="da Silva M.D."/>
            <person name="Binneck E."/>
            <person name="de Melo N.F."/>
            <person name="da Silva R.H."/>
            <person name="de Melo A.L.T.M."/>
            <person name="Pandolfi V."/>
            <person name="Bustamante F.O."/>
            <person name="Brasileiro-Vidal A.C."/>
            <person name="Benko-Iseppon A.M."/>
        </authorList>
    </citation>
    <scope>NUCLEOTIDE SEQUENCE [LARGE SCALE GENOMIC DNA]</scope>
    <source>
        <tissue evidence="1">Leaves</tissue>
    </source>
</reference>
<proteinExistence type="predicted"/>
<dbReference type="Proteomes" id="UP001341840">
    <property type="component" value="Unassembled WGS sequence"/>
</dbReference>
<keyword evidence="2" id="KW-1185">Reference proteome</keyword>
<accession>A0ABU6UWR9</accession>
<dbReference type="EMBL" id="JASCZI010123323">
    <property type="protein sequence ID" value="MED6165299.1"/>
    <property type="molecule type" value="Genomic_DNA"/>
</dbReference>
<organism evidence="1 2">
    <name type="scientific">Stylosanthes scabra</name>
    <dbReference type="NCBI Taxonomy" id="79078"/>
    <lineage>
        <taxon>Eukaryota</taxon>
        <taxon>Viridiplantae</taxon>
        <taxon>Streptophyta</taxon>
        <taxon>Embryophyta</taxon>
        <taxon>Tracheophyta</taxon>
        <taxon>Spermatophyta</taxon>
        <taxon>Magnoliopsida</taxon>
        <taxon>eudicotyledons</taxon>
        <taxon>Gunneridae</taxon>
        <taxon>Pentapetalae</taxon>
        <taxon>rosids</taxon>
        <taxon>fabids</taxon>
        <taxon>Fabales</taxon>
        <taxon>Fabaceae</taxon>
        <taxon>Papilionoideae</taxon>
        <taxon>50 kb inversion clade</taxon>
        <taxon>dalbergioids sensu lato</taxon>
        <taxon>Dalbergieae</taxon>
        <taxon>Pterocarpus clade</taxon>
        <taxon>Stylosanthes</taxon>
    </lineage>
</organism>